<sequence length="66" mass="7300">MEKARQEIDSVVGRSRPGGIFIDYHLGLEEEAVLDMDEGPGRTLPRAHSLVCIPVSRPSPFLAVKR</sequence>
<reference evidence="1" key="1">
    <citation type="submission" date="2019-03" db="EMBL/GenBank/DDBJ databases">
        <authorList>
            <person name="Mank J."/>
            <person name="Almeida P."/>
        </authorList>
    </citation>
    <scope>NUCLEOTIDE SEQUENCE</scope>
    <source>
        <strain evidence="1">78183</strain>
    </source>
</reference>
<accession>A0A6N2N5U3</accession>
<dbReference type="AlphaFoldDB" id="A0A6N2N5U3"/>
<evidence type="ECO:0000313" key="1">
    <source>
        <dbReference type="EMBL" id="VFU62150.1"/>
    </source>
</evidence>
<dbReference type="EMBL" id="CAADRP010002151">
    <property type="protein sequence ID" value="VFU62150.1"/>
    <property type="molecule type" value="Genomic_DNA"/>
</dbReference>
<gene>
    <name evidence="1" type="ORF">SVIM_LOCUS468737</name>
</gene>
<proteinExistence type="predicted"/>
<protein>
    <submittedName>
        <fullName evidence="1">Uncharacterized protein</fullName>
    </submittedName>
</protein>
<name>A0A6N2N5U3_SALVM</name>
<organism evidence="1">
    <name type="scientific">Salix viminalis</name>
    <name type="common">Common osier</name>
    <name type="synonym">Basket willow</name>
    <dbReference type="NCBI Taxonomy" id="40686"/>
    <lineage>
        <taxon>Eukaryota</taxon>
        <taxon>Viridiplantae</taxon>
        <taxon>Streptophyta</taxon>
        <taxon>Embryophyta</taxon>
        <taxon>Tracheophyta</taxon>
        <taxon>Spermatophyta</taxon>
        <taxon>Magnoliopsida</taxon>
        <taxon>eudicotyledons</taxon>
        <taxon>Gunneridae</taxon>
        <taxon>Pentapetalae</taxon>
        <taxon>rosids</taxon>
        <taxon>fabids</taxon>
        <taxon>Malpighiales</taxon>
        <taxon>Salicaceae</taxon>
        <taxon>Saliceae</taxon>
        <taxon>Salix</taxon>
    </lineage>
</organism>